<reference evidence="2 3" key="1">
    <citation type="journal article" date="2008" name="Proc. Natl. Acad. Sci. U.S.A.">
        <title>The genome of Cyanothece 51142, a unicellular diazotrophic cyanobacterium important in the marine nitrogen cycle.</title>
        <authorList>
            <person name="Welsh E.A."/>
            <person name="Liberton M."/>
            <person name="Stoeckel J."/>
            <person name="Loh T."/>
            <person name="Elvitigala T."/>
            <person name="Wang C."/>
            <person name="Wollam A."/>
            <person name="Fulton R.S."/>
            <person name="Clifton S.W."/>
            <person name="Jacobs J.M."/>
            <person name="Aurora R."/>
            <person name="Ghosh B.K."/>
            <person name="Sherman L.A."/>
            <person name="Smith R.D."/>
            <person name="Wilson R.K."/>
            <person name="Pakrasi H.B."/>
        </authorList>
    </citation>
    <scope>NUCLEOTIDE SEQUENCE [LARGE SCALE GENOMIC DNA]</scope>
    <source>
        <strain evidence="3">ATCC 51142 / BH68</strain>
    </source>
</reference>
<dbReference type="EMBL" id="CP000806">
    <property type="protein sequence ID" value="ACB53086.1"/>
    <property type="molecule type" value="Genomic_DNA"/>
</dbReference>
<dbReference type="KEGG" id="cyt:cce_3738"/>
<dbReference type="eggNOG" id="COG3387">
    <property type="taxonomic scope" value="Bacteria"/>
</dbReference>
<keyword evidence="3" id="KW-1185">Reference proteome</keyword>
<keyword evidence="2" id="KW-0808">Transferase</keyword>
<proteinExistence type="predicted"/>
<dbReference type="InterPro" id="IPR011613">
    <property type="entry name" value="GH15-like"/>
</dbReference>
<gene>
    <name evidence="2" type="ordered locus">cce_3738</name>
</gene>
<organism evidence="2 3">
    <name type="scientific">Crocosphaera subtropica (strain ATCC 51142 / BH68)</name>
    <name type="common">Cyanothece sp. (strain ATCC 51142)</name>
    <dbReference type="NCBI Taxonomy" id="43989"/>
    <lineage>
        <taxon>Bacteria</taxon>
        <taxon>Bacillati</taxon>
        <taxon>Cyanobacteriota</taxon>
        <taxon>Cyanophyceae</taxon>
        <taxon>Oscillatoriophycideae</taxon>
        <taxon>Chroococcales</taxon>
        <taxon>Aphanothecaceae</taxon>
        <taxon>Crocosphaera</taxon>
        <taxon>Crocosphaera subtropica</taxon>
    </lineage>
</organism>
<dbReference type="GO" id="GO:0016301">
    <property type="term" value="F:kinase activity"/>
    <property type="evidence" value="ECO:0007669"/>
    <property type="project" value="UniProtKB-KW"/>
</dbReference>
<feature type="domain" description="GH15-like" evidence="1">
    <location>
        <begin position="59"/>
        <end position="312"/>
    </location>
</feature>
<keyword evidence="2" id="KW-0418">Kinase</keyword>
<dbReference type="HOGENOM" id="CLU_045369_0_0_3"/>
<dbReference type="AlphaFoldDB" id="B1X1Q6"/>
<evidence type="ECO:0000313" key="3">
    <source>
        <dbReference type="Proteomes" id="UP000001203"/>
    </source>
</evidence>
<dbReference type="Pfam" id="PF00723">
    <property type="entry name" value="Glyco_hydro_15"/>
    <property type="match status" value="1"/>
</dbReference>
<sequence length="457" mass="53491">MTIIITLRSRQILNRQYLEMIIHNQTIGQLISSDYSLSDIQRMTHLLEQHKTFNFPRLDNGLFPAAAVISNTEYTGYSNVWVRDNIYLAYAHYLCGQIDVAVKTVHTLVQYFQTHQSRFLHIINGQVGKNEMMQRPHIRFKGETLEEIDQEWNHAQNDALGYFVWFYCKLVREKRLKTNLEQLETISLFVAYFHAIEYWHDEDSGHWEEEPKIEASSIGVVVAGLTEFKRLFQELPLNNDLKGHNTVIDLEFVNELITKGKKALEEILPSECIQEKPKNRRYDSALLFLIYPLQIIKGEIADKILDDVINHLQGDYGIRRYLKDSFWCKNYQEVPLEIRTTLSRDREQWFKDNDRELQLGEEAQWCIFDPIISAILGLKFQQTKETIYLEKQTYYLNRSLGQITSSDSPFGGFHCPELYYLEKGAYVPGDATPLLWTQANLKVALEMMKRSLIINNS</sequence>
<protein>
    <submittedName>
        <fullName evidence="2">Phosphorylase kinase</fullName>
    </submittedName>
</protein>
<dbReference type="InterPro" id="IPR012341">
    <property type="entry name" value="6hp_glycosidase-like_sf"/>
</dbReference>
<evidence type="ECO:0000313" key="2">
    <source>
        <dbReference type="EMBL" id="ACB53086.1"/>
    </source>
</evidence>
<dbReference type="InterPro" id="IPR008928">
    <property type="entry name" value="6-hairpin_glycosidase_sf"/>
</dbReference>
<dbReference type="Gene3D" id="1.50.10.10">
    <property type="match status" value="1"/>
</dbReference>
<dbReference type="Proteomes" id="UP000001203">
    <property type="component" value="Chromosome circular"/>
</dbReference>
<name>B1X1Q6_CROS5</name>
<evidence type="ECO:0000259" key="1">
    <source>
        <dbReference type="Pfam" id="PF00723"/>
    </source>
</evidence>
<dbReference type="GO" id="GO:0005975">
    <property type="term" value="P:carbohydrate metabolic process"/>
    <property type="evidence" value="ECO:0007669"/>
    <property type="project" value="InterPro"/>
</dbReference>
<accession>B1X1Q6</accession>
<dbReference type="STRING" id="43989.cce_3738"/>
<dbReference type="SUPFAM" id="SSF48208">
    <property type="entry name" value="Six-hairpin glycosidases"/>
    <property type="match status" value="1"/>
</dbReference>